<organism evidence="2 3">
    <name type="scientific">Parastrongyloides trichosuri</name>
    <name type="common">Possum-specific nematode worm</name>
    <dbReference type="NCBI Taxonomy" id="131310"/>
    <lineage>
        <taxon>Eukaryota</taxon>
        <taxon>Metazoa</taxon>
        <taxon>Ecdysozoa</taxon>
        <taxon>Nematoda</taxon>
        <taxon>Chromadorea</taxon>
        <taxon>Rhabditida</taxon>
        <taxon>Tylenchina</taxon>
        <taxon>Panagrolaimomorpha</taxon>
        <taxon>Strongyloidoidea</taxon>
        <taxon>Strongyloididae</taxon>
        <taxon>Parastrongyloides</taxon>
    </lineage>
</organism>
<reference evidence="3" key="1">
    <citation type="submission" date="2017-02" db="UniProtKB">
        <authorList>
            <consortium name="WormBaseParasite"/>
        </authorList>
    </citation>
    <scope>IDENTIFICATION</scope>
</reference>
<accession>A0A0N5A2Y6</accession>
<evidence type="ECO:0000313" key="2">
    <source>
        <dbReference type="Proteomes" id="UP000038045"/>
    </source>
</evidence>
<name>A0A0N5A2Y6_PARTI</name>
<dbReference type="PANTHER" id="PTHR45908">
    <property type="entry name" value="PROTEIN CBG11750-RELATED"/>
    <property type="match status" value="1"/>
</dbReference>
<dbReference type="InterPro" id="IPR002921">
    <property type="entry name" value="Fungal_lipase-type"/>
</dbReference>
<evidence type="ECO:0000259" key="1">
    <source>
        <dbReference type="Pfam" id="PF01764"/>
    </source>
</evidence>
<dbReference type="STRING" id="131310.A0A0N5A2Y6"/>
<dbReference type="GO" id="GO:0006629">
    <property type="term" value="P:lipid metabolic process"/>
    <property type="evidence" value="ECO:0007669"/>
    <property type="project" value="InterPro"/>
</dbReference>
<dbReference type="CDD" id="cd00519">
    <property type="entry name" value="Lipase_3"/>
    <property type="match status" value="1"/>
</dbReference>
<feature type="domain" description="Fungal lipase-type" evidence="1">
    <location>
        <begin position="58"/>
        <end position="192"/>
    </location>
</feature>
<dbReference type="AlphaFoldDB" id="A0A0N5A2Y6"/>
<proteinExistence type="predicted"/>
<dbReference type="InterPro" id="IPR029058">
    <property type="entry name" value="AB_hydrolase_fold"/>
</dbReference>
<dbReference type="Proteomes" id="UP000038045">
    <property type="component" value="Unplaced"/>
</dbReference>
<dbReference type="Pfam" id="PF01764">
    <property type="entry name" value="Lipase_3"/>
    <property type="match status" value="1"/>
</dbReference>
<evidence type="ECO:0000313" key="3">
    <source>
        <dbReference type="WBParaSite" id="PTRK_0001599600.1"/>
    </source>
</evidence>
<dbReference type="WBParaSite" id="PTRK_0001599600.1">
    <property type="protein sequence ID" value="PTRK_0001599600.1"/>
    <property type="gene ID" value="PTRK_0001599600"/>
</dbReference>
<protein>
    <submittedName>
        <fullName evidence="3">Lipase_3 domain-containing protein</fullName>
    </submittedName>
</protein>
<dbReference type="SUPFAM" id="SSF53474">
    <property type="entry name" value="alpha/beta-Hydrolases"/>
    <property type="match status" value="1"/>
</dbReference>
<keyword evidence="2" id="KW-1185">Reference proteome</keyword>
<dbReference type="Gene3D" id="3.40.50.1820">
    <property type="entry name" value="alpha/beta hydrolase"/>
    <property type="match status" value="1"/>
</dbReference>
<sequence length="304" mass="34970">MMSMSAAAYSKTPETCLSKVMPKDEKWEIITNDIVPCDKDKNTCAVFTAVSHKKEEIIISFRGTETYKQLLIEMEESMKPFEPFYNYGKVDPYFSTALNYTWPMVKKVLEDEKLKEYYVIFTGYSLGGSLASLASLTTYHLKLRPREKIALYTFGQPRTGNPTYSESHDKIIENSYRVVHHNDLIPQTPLCVANGNLYHGKCNTSHTNTPYHHGTEIWYNNGMKESDNYTECVVDSEDPTCSISLKKRSRYSALSHLFYFDKYVSYYGINHCEEKQKSSSSKVNISLSITIILIFTFNKNILQL</sequence>